<evidence type="ECO:0000256" key="1">
    <source>
        <dbReference type="PROSITE-ProRule" id="PRU00339"/>
    </source>
</evidence>
<dbReference type="EMBL" id="CP008743">
    <property type="protein sequence ID" value="ARN85081.1"/>
    <property type="molecule type" value="Genomic_DNA"/>
</dbReference>
<feature type="signal peptide" evidence="3">
    <location>
        <begin position="1"/>
        <end position="19"/>
    </location>
</feature>
<dbReference type="InterPro" id="IPR001810">
    <property type="entry name" value="F-box_dom"/>
</dbReference>
<evidence type="ECO:0000313" key="5">
    <source>
        <dbReference type="EMBL" id="ARN85081.1"/>
    </source>
</evidence>
<organism evidence="5 6">
    <name type="scientific">Candidatus Nucleicultrix amoebiphila FS5</name>
    <dbReference type="NCBI Taxonomy" id="1414854"/>
    <lineage>
        <taxon>Bacteria</taxon>
        <taxon>Pseudomonadati</taxon>
        <taxon>Pseudomonadota</taxon>
        <taxon>Alphaproteobacteria</taxon>
        <taxon>Holosporales</taxon>
        <taxon>Candidatus Nucleicultricaceae</taxon>
        <taxon>Candidatus Nucleicultrix</taxon>
    </lineage>
</organism>
<name>A0A1W6N5J3_9PROT</name>
<protein>
    <recommendedName>
        <fullName evidence="4">F-box domain-containing protein</fullName>
    </recommendedName>
</protein>
<dbReference type="PROSITE" id="PS50181">
    <property type="entry name" value="FBOX"/>
    <property type="match status" value="1"/>
</dbReference>
<evidence type="ECO:0000256" key="2">
    <source>
        <dbReference type="SAM" id="MobiDB-lite"/>
    </source>
</evidence>
<dbReference type="RefSeq" id="WP_085784603.1">
    <property type="nucleotide sequence ID" value="NZ_CP008743.1"/>
</dbReference>
<gene>
    <name evidence="5" type="ORF">GQ61_07015</name>
</gene>
<dbReference type="Proteomes" id="UP000237351">
    <property type="component" value="Chromosome"/>
</dbReference>
<feature type="repeat" description="TPR" evidence="1">
    <location>
        <begin position="776"/>
        <end position="809"/>
    </location>
</feature>
<keyword evidence="6" id="KW-1185">Reference proteome</keyword>
<proteinExistence type="predicted"/>
<accession>A0A1W6N5J3</accession>
<dbReference type="SUPFAM" id="SSF81383">
    <property type="entry name" value="F-box domain"/>
    <property type="match status" value="1"/>
</dbReference>
<dbReference type="InterPro" id="IPR036047">
    <property type="entry name" value="F-box-like_dom_sf"/>
</dbReference>
<dbReference type="AlphaFoldDB" id="A0A1W6N5J3"/>
<feature type="compositionally biased region" description="Polar residues" evidence="2">
    <location>
        <begin position="23"/>
        <end position="43"/>
    </location>
</feature>
<feature type="region of interest" description="Disordered" evidence="2">
    <location>
        <begin position="23"/>
        <end position="90"/>
    </location>
</feature>
<feature type="domain" description="F-box" evidence="4">
    <location>
        <begin position="109"/>
        <end position="155"/>
    </location>
</feature>
<dbReference type="STRING" id="1414854.GQ61_07015"/>
<dbReference type="KEGG" id="naf:GQ61_07015"/>
<dbReference type="InterPro" id="IPR019734">
    <property type="entry name" value="TPR_rpt"/>
</dbReference>
<dbReference type="PROSITE" id="PS50005">
    <property type="entry name" value="TPR"/>
    <property type="match status" value="1"/>
</dbReference>
<dbReference type="CDD" id="cd09917">
    <property type="entry name" value="F-box_SF"/>
    <property type="match status" value="1"/>
</dbReference>
<reference evidence="5 6" key="1">
    <citation type="submission" date="2014-06" db="EMBL/GenBank/DDBJ databases">
        <title>The genome of the endonuclear symbiont Nucleicultrix amoebiphila.</title>
        <authorList>
            <person name="Schulz F."/>
            <person name="Horn M."/>
        </authorList>
    </citation>
    <scope>NUCLEOTIDE SEQUENCE [LARGE SCALE GENOMIC DNA]</scope>
    <source>
        <strain evidence="5 6">FS5</strain>
    </source>
</reference>
<feature type="compositionally biased region" description="Basic and acidic residues" evidence="2">
    <location>
        <begin position="65"/>
        <end position="90"/>
    </location>
</feature>
<keyword evidence="1" id="KW-0802">TPR repeat</keyword>
<feature type="chain" id="PRO_5013297907" description="F-box domain-containing protein" evidence="3">
    <location>
        <begin position="20"/>
        <end position="925"/>
    </location>
</feature>
<evidence type="ECO:0000259" key="4">
    <source>
        <dbReference type="PROSITE" id="PS50181"/>
    </source>
</evidence>
<sequence length="925" mass="107711">MYKILFLFLFVFSFSFLHASNTMDGDENQNSPNPKRAQNSSVPEKTEPVIDPHLYNFLGGSTESSAKRKREDEGSQDKESKPKRTKVREDADIEEISTADLKKTRQENEMQLLILPNEVLIEILYFSDLKTFWALREVCKRVHGISGEPKLFIPQEPKLVIRWIQGFINEETLEVDQERFFQDLFYRNRHTADGQNLLRKACFSERFDVLHKDKIFAYDVTKNKVDFTPEFKMFYEEYLKLRASENKSLEAYDKQKAAEGELRRRLALFLPYQIACFLDLHCFEAEFFAIENSILGRLNAHPFSALPPFLIASYLTDPNKDQDELLFTMDRRLGLLSHEVSAQKMENILGANEPALYLHQMLRAMGKIVQNDSVSLSRQRPEDLEKFEQTLLFNYKRFINIAEAQMKILNREFCDSAGYYKATVKSLIAQRLEMIERIFDFFILDTRLLIKYSKESLIDNGEANGNEEINPEKEFNHHQKVGEYERRLGEMYLRWADLSKSSPLKKEIYKSYYAHACNHFTNALKSLTSSVSLTNPSLQEEQERLPLQETVLSFLKSLVLGDVSIRDTIYNSAIDALESLFDTSYWTERHNRDARTSTSIREMAFSMLDLRKGKITVPDLKITYQLLLDETDDLDADEEKIKALWRMFFEKYVTQFPVSKENAQDFLQLLSRTMTDDMCDEGLIVSENFPRMQIVEECHKAVFPLKLNEVFKDDLSVEDWLNLANICLTYAQFLEKEEKKDHVKIASLREAYVTFLEHAYEMKKDFCGSYSFENFLMAFVQSAQSYLKVGNLDKASAFFSKAVEYSTREAYNRLCDLDEQVKDYLQTVDALKDFQTPQAIAKLDQQVLAAFVTLVGKTPSSYNRAINICEIAEALMHYKKDFASAEKWREKRLRRDELNDDECAADLLELKTIIKSFVRESGRKG</sequence>
<evidence type="ECO:0000313" key="6">
    <source>
        <dbReference type="Proteomes" id="UP000237351"/>
    </source>
</evidence>
<keyword evidence="3" id="KW-0732">Signal</keyword>
<evidence type="ECO:0000256" key="3">
    <source>
        <dbReference type="SAM" id="SignalP"/>
    </source>
</evidence>